<feature type="region of interest" description="Disordered" evidence="1">
    <location>
        <begin position="84"/>
        <end position="112"/>
    </location>
</feature>
<dbReference type="AlphaFoldDB" id="A0AAD4YE83"/>
<reference evidence="2" key="1">
    <citation type="submission" date="2022-03" db="EMBL/GenBank/DDBJ databases">
        <title>Genomic analyses of argali, domestic sheep and their hybrids provide insights into chromosomal evolution, heterosis and genetic basis of agronomic traits.</title>
        <authorList>
            <person name="Li M."/>
        </authorList>
    </citation>
    <scope>NUCLEOTIDE SEQUENCE</scope>
    <source>
        <strain evidence="2">CAU-MHL-2022a</strain>
        <tissue evidence="2">Skin</tissue>
    </source>
</reference>
<feature type="compositionally biased region" description="Basic and acidic residues" evidence="1">
    <location>
        <begin position="84"/>
        <end position="108"/>
    </location>
</feature>
<name>A0AAD4YE83_OVIAM</name>
<protein>
    <submittedName>
        <fullName evidence="2">Uncharacterized protein</fullName>
    </submittedName>
</protein>
<dbReference type="EMBL" id="JAKZEL010000004">
    <property type="protein sequence ID" value="KAI4544077.1"/>
    <property type="molecule type" value="Genomic_DNA"/>
</dbReference>
<evidence type="ECO:0000256" key="1">
    <source>
        <dbReference type="SAM" id="MobiDB-lite"/>
    </source>
</evidence>
<dbReference type="Proteomes" id="UP001214576">
    <property type="component" value="Unassembled WGS sequence"/>
</dbReference>
<evidence type="ECO:0000313" key="3">
    <source>
        <dbReference type="Proteomes" id="UP001214576"/>
    </source>
</evidence>
<gene>
    <name evidence="2" type="ORF">MG293_004343</name>
</gene>
<proteinExistence type="predicted"/>
<accession>A0AAD4YE83</accession>
<evidence type="ECO:0000313" key="2">
    <source>
        <dbReference type="EMBL" id="KAI4544077.1"/>
    </source>
</evidence>
<comment type="caution">
    <text evidence="2">The sequence shown here is derived from an EMBL/GenBank/DDBJ whole genome shotgun (WGS) entry which is preliminary data.</text>
</comment>
<keyword evidence="3" id="KW-1185">Reference proteome</keyword>
<sequence length="186" mass="21225">MSHEKKENSILEKLRKQVCAFMLEKTVPRVGERAALFLREFTIIECSAITEDDSPIQIPSLVVVDTITTFSEWSPRLFSLSVNKKEGNKGESNEERKEGQKKGREGMRRKQKHRIKRLILDPGEVTGANKGITESRKNNLCNRRINGIHGKCRGLHTLESKNFCSSKTNGDDSHRFKQLEMGKKIT</sequence>
<organism evidence="2 3">
    <name type="scientific">Ovis ammon polii</name>
    <dbReference type="NCBI Taxonomy" id="230172"/>
    <lineage>
        <taxon>Eukaryota</taxon>
        <taxon>Metazoa</taxon>
        <taxon>Chordata</taxon>
        <taxon>Craniata</taxon>
        <taxon>Vertebrata</taxon>
        <taxon>Euteleostomi</taxon>
        <taxon>Mammalia</taxon>
        <taxon>Eutheria</taxon>
        <taxon>Laurasiatheria</taxon>
        <taxon>Artiodactyla</taxon>
        <taxon>Ruminantia</taxon>
        <taxon>Pecora</taxon>
        <taxon>Bovidae</taxon>
        <taxon>Caprinae</taxon>
        <taxon>Ovis</taxon>
    </lineage>
</organism>